<comment type="caution">
    <text evidence="6">The sequence shown here is derived from an EMBL/GenBank/DDBJ whole genome shotgun (WGS) entry which is preliminary data.</text>
</comment>
<dbReference type="Gene3D" id="1.50.10.20">
    <property type="match status" value="1"/>
</dbReference>
<keyword evidence="4" id="KW-0732">Signal</keyword>
<dbReference type="OrthoDB" id="9804686at2"/>
<name>A0A2M9BS64_9BACT</name>
<gene>
    <name evidence="6" type="ORF">CLV45_2232</name>
</gene>
<dbReference type="InterPro" id="IPR000070">
    <property type="entry name" value="Pectinesterase_cat"/>
</dbReference>
<evidence type="ECO:0000256" key="2">
    <source>
        <dbReference type="ARBA" id="ARBA00022801"/>
    </source>
</evidence>
<organism evidence="6 7">
    <name type="scientific">Hymenobacter chitinivorans DSM 11115</name>
    <dbReference type="NCBI Taxonomy" id="1121954"/>
    <lineage>
        <taxon>Bacteria</taxon>
        <taxon>Pseudomonadati</taxon>
        <taxon>Bacteroidota</taxon>
        <taxon>Cytophagia</taxon>
        <taxon>Cytophagales</taxon>
        <taxon>Hymenobacteraceae</taxon>
        <taxon>Hymenobacter</taxon>
    </lineage>
</organism>
<evidence type="ECO:0000259" key="5">
    <source>
        <dbReference type="Pfam" id="PF01095"/>
    </source>
</evidence>
<dbReference type="GO" id="GO:0042545">
    <property type="term" value="P:cell wall modification"/>
    <property type="evidence" value="ECO:0007669"/>
    <property type="project" value="InterPro"/>
</dbReference>
<reference evidence="6 7" key="1">
    <citation type="submission" date="2017-11" db="EMBL/GenBank/DDBJ databases">
        <title>Genomic Encyclopedia of Archaeal and Bacterial Type Strains, Phase II (KMG-II): From Individual Species to Whole Genera.</title>
        <authorList>
            <person name="Goeker M."/>
        </authorList>
    </citation>
    <scope>NUCLEOTIDE SEQUENCE [LARGE SCALE GENOMIC DNA]</scope>
    <source>
        <strain evidence="6 7">DSM 11115</strain>
    </source>
</reference>
<evidence type="ECO:0000256" key="3">
    <source>
        <dbReference type="ARBA" id="ARBA00023085"/>
    </source>
</evidence>
<dbReference type="GO" id="GO:0016829">
    <property type="term" value="F:lyase activity"/>
    <property type="evidence" value="ECO:0007669"/>
    <property type="project" value="UniProtKB-KW"/>
</dbReference>
<sequence length="690" mass="76229">MKGYLKAMLVLAGAILGEVSSAYAQHLTVALDGSGDFPTIQAAVNSLPASATQQRVIRIKKGTYKEKVFIDGKDHITLQGESEKGVILTFSQANAIFRCDPATANDWTIATLSLRNSPDVTLEKLTVMNTYGAEATGPVTIDCPSDPTGKKVIKKSDHQMALYTGKGTTRLTVKNCTFRTLGNDTVSPWDAEAGVYYFKDCTMEGSVDFYCPRGWAYAENCRFICHNMNAAIWHDGSGSKDAKTVLKNCTFEGDDNFKLGRYHTESQFYLIDCQFPRNMADADIYAAQSGKGAPQWGRRVYYAGCHRQGGDYAWHRDNLNTAENAPKAKQINAAWTFGERWKQFGTASVSASHNLKMGGLMAEVIDTTAEKMLVYQRSIGGWPKAVKEKKVDYKLPLTAAVKAATLADAGRPDATIDNNATTREIEYLAKAYKATGNAAYRAGAEKGIRYLLKMQHKNGGFPQFYPDSSSYRAQITYNDNAMVRVLNLLKAVAEKQADYAALDPSLVPAAKLAVDKGVSCILKTQYVQRGKLTAWCAQHDRKTLLPCKARAFELASLSGMESVGIVEFLLTLDNPSPEVRKSIAAAIVWFQEVKLEGFAAKDITDATQPSGRDRVIVPEAGSVIWARFYDLETNKPIYVGRDGVKRAALSEIENERRAGYVYASTWPQKLLTKDYPKWQQKWEKKEGSKI</sequence>
<dbReference type="Pfam" id="PF09492">
    <property type="entry name" value="Pec_lyase"/>
    <property type="match status" value="1"/>
</dbReference>
<dbReference type="PANTHER" id="PTHR31321:SF57">
    <property type="entry name" value="PECTINESTERASE 53-RELATED"/>
    <property type="match status" value="1"/>
</dbReference>
<dbReference type="NCBIfam" id="TIGR02474">
    <property type="entry name" value="pec_lyase"/>
    <property type="match status" value="1"/>
</dbReference>
<dbReference type="AlphaFoldDB" id="A0A2M9BS64"/>
<comment type="similarity">
    <text evidence="1">Belongs to the pectinesterase family.</text>
</comment>
<keyword evidence="3" id="KW-0063">Aspartyl esterase</keyword>
<dbReference type="InterPro" id="IPR011050">
    <property type="entry name" value="Pectin_lyase_fold/virulence"/>
</dbReference>
<evidence type="ECO:0000256" key="4">
    <source>
        <dbReference type="SAM" id="SignalP"/>
    </source>
</evidence>
<evidence type="ECO:0000313" key="7">
    <source>
        <dbReference type="Proteomes" id="UP000228535"/>
    </source>
</evidence>
<evidence type="ECO:0000313" key="6">
    <source>
        <dbReference type="EMBL" id="PJJ60799.1"/>
    </source>
</evidence>
<accession>A0A2M9BS64</accession>
<dbReference type="EMBL" id="PGFA01000001">
    <property type="protein sequence ID" value="PJJ60799.1"/>
    <property type="molecule type" value="Genomic_DNA"/>
</dbReference>
<feature type="chain" id="PRO_5014831900" evidence="4">
    <location>
        <begin position="25"/>
        <end position="690"/>
    </location>
</feature>
<feature type="domain" description="Pectinesterase catalytic" evidence="5">
    <location>
        <begin position="27"/>
        <end position="165"/>
    </location>
</feature>
<dbReference type="Pfam" id="PF01095">
    <property type="entry name" value="Pectinesterase"/>
    <property type="match status" value="1"/>
</dbReference>
<dbReference type="InterPro" id="IPR012334">
    <property type="entry name" value="Pectin_lyas_fold"/>
</dbReference>
<dbReference type="SUPFAM" id="SSF81853">
    <property type="entry name" value="Family 10 polysaccharide lyase"/>
    <property type="match status" value="1"/>
</dbReference>
<feature type="signal peptide" evidence="4">
    <location>
        <begin position="1"/>
        <end position="24"/>
    </location>
</feature>
<dbReference type="Proteomes" id="UP000228535">
    <property type="component" value="Unassembled WGS sequence"/>
</dbReference>
<proteinExistence type="inferred from homology"/>
<dbReference type="SUPFAM" id="SSF51126">
    <property type="entry name" value="Pectin lyase-like"/>
    <property type="match status" value="1"/>
</dbReference>
<keyword evidence="6" id="KW-0456">Lyase</keyword>
<keyword evidence="2" id="KW-0378">Hydrolase</keyword>
<evidence type="ECO:0000256" key="1">
    <source>
        <dbReference type="ARBA" id="ARBA00008891"/>
    </source>
</evidence>
<dbReference type="GO" id="GO:0030599">
    <property type="term" value="F:pectinesterase activity"/>
    <property type="evidence" value="ECO:0007669"/>
    <property type="project" value="InterPro"/>
</dbReference>
<dbReference type="Gene3D" id="2.160.20.10">
    <property type="entry name" value="Single-stranded right-handed beta-helix, Pectin lyase-like"/>
    <property type="match status" value="1"/>
</dbReference>
<keyword evidence="7" id="KW-1185">Reference proteome</keyword>
<dbReference type="PANTHER" id="PTHR31321">
    <property type="entry name" value="ACYL-COA THIOESTER HYDROLASE YBHC-RELATED"/>
    <property type="match status" value="1"/>
</dbReference>
<protein>
    <submittedName>
        <fullName evidence="6">PelA/Pel-15E family pectate lyase</fullName>
    </submittedName>
</protein>
<dbReference type="InterPro" id="IPR012669">
    <property type="entry name" value="Pectate_lyase"/>
</dbReference>